<reference evidence="5 6" key="1">
    <citation type="submission" date="2020-12" db="EMBL/GenBank/DDBJ databases">
        <title>WGS of Thermoactinomyces spp.</title>
        <authorList>
            <person name="Cheng K."/>
        </authorList>
    </citation>
    <scope>NUCLEOTIDE SEQUENCE [LARGE SCALE GENOMIC DNA]</scope>
    <source>
        <strain evidence="6">CICC 10671\DSM 43846</strain>
    </source>
</reference>
<keyword evidence="6" id="KW-1185">Reference proteome</keyword>
<dbReference type="InterPro" id="IPR029063">
    <property type="entry name" value="SAM-dependent_MTases_sf"/>
</dbReference>
<evidence type="ECO:0000259" key="4">
    <source>
        <dbReference type="Pfam" id="PF08241"/>
    </source>
</evidence>
<evidence type="ECO:0000313" key="6">
    <source>
        <dbReference type="Proteomes" id="UP000633619"/>
    </source>
</evidence>
<dbReference type="CDD" id="cd02440">
    <property type="entry name" value="AdoMet_MTases"/>
    <property type="match status" value="1"/>
</dbReference>
<dbReference type="Gene3D" id="3.40.50.150">
    <property type="entry name" value="Vaccinia Virus protein VP39"/>
    <property type="match status" value="1"/>
</dbReference>
<organism evidence="5 6">
    <name type="scientific">Thermoactinomyces intermedius</name>
    <dbReference type="NCBI Taxonomy" id="2024"/>
    <lineage>
        <taxon>Bacteria</taxon>
        <taxon>Bacillati</taxon>
        <taxon>Bacillota</taxon>
        <taxon>Bacilli</taxon>
        <taxon>Bacillales</taxon>
        <taxon>Thermoactinomycetaceae</taxon>
        <taxon>Thermoactinomyces</taxon>
    </lineage>
</organism>
<comment type="caution">
    <text evidence="5">The sequence shown here is derived from an EMBL/GenBank/DDBJ whole genome shotgun (WGS) entry which is preliminary data.</text>
</comment>
<dbReference type="GO" id="GO:0032259">
    <property type="term" value="P:methylation"/>
    <property type="evidence" value="ECO:0007669"/>
    <property type="project" value="UniProtKB-KW"/>
</dbReference>
<dbReference type="Pfam" id="PF08241">
    <property type="entry name" value="Methyltransf_11"/>
    <property type="match status" value="1"/>
</dbReference>
<feature type="domain" description="Methyltransferase type 11" evidence="4">
    <location>
        <begin position="40"/>
        <end position="134"/>
    </location>
</feature>
<proteinExistence type="inferred from homology"/>
<evidence type="ECO:0000313" key="5">
    <source>
        <dbReference type="EMBL" id="MBH8596025.1"/>
    </source>
</evidence>
<sequence>MKVDFGLTAGDYRKYRAGYPDELYDRLKRYGVGLKGQSILDLGTGTGYLARKFAKQGGRVTGVDISKELIKEARELDEQEGVHSRYVIARAEALPFSDSEFDVVTAGQCWHWFQADQVLKEVRRVLRPHGKLAIVHLDWLPLKGNIVEETEKLILSYNPDWQGAGGTGVYPAWFTQVAIGGFSGIESFTFDLMIPYSQEAWRGRIRASAGVGASLPPDEIARFDHEFKEFLEKNYEERLKIPHRVFCLVCTLKKEP</sequence>
<dbReference type="PANTHER" id="PTHR44942:SF4">
    <property type="entry name" value="METHYLTRANSFERASE TYPE 11 DOMAIN-CONTAINING PROTEIN"/>
    <property type="match status" value="1"/>
</dbReference>
<evidence type="ECO:0000256" key="3">
    <source>
        <dbReference type="ARBA" id="ARBA00022679"/>
    </source>
</evidence>
<dbReference type="Proteomes" id="UP000633619">
    <property type="component" value="Unassembled WGS sequence"/>
</dbReference>
<dbReference type="EMBL" id="JAECVW010000008">
    <property type="protein sequence ID" value="MBH8596025.1"/>
    <property type="molecule type" value="Genomic_DNA"/>
</dbReference>
<dbReference type="SUPFAM" id="SSF53335">
    <property type="entry name" value="S-adenosyl-L-methionine-dependent methyltransferases"/>
    <property type="match status" value="1"/>
</dbReference>
<evidence type="ECO:0000256" key="2">
    <source>
        <dbReference type="ARBA" id="ARBA00022603"/>
    </source>
</evidence>
<accession>A0A8I1DFX7</accession>
<dbReference type="InterPro" id="IPR051052">
    <property type="entry name" value="Diverse_substrate_MTase"/>
</dbReference>
<gene>
    <name evidence="5" type="ORF">I8U20_11865</name>
</gene>
<dbReference type="AlphaFoldDB" id="A0A8I1DFX7"/>
<keyword evidence="3 5" id="KW-0808">Transferase</keyword>
<comment type="similarity">
    <text evidence="1">Belongs to the methyltransferase superfamily.</text>
</comment>
<dbReference type="InterPro" id="IPR013216">
    <property type="entry name" value="Methyltransf_11"/>
</dbReference>
<name>A0A8I1DFX7_THEIN</name>
<dbReference type="PANTHER" id="PTHR44942">
    <property type="entry name" value="METHYLTRANSF_11 DOMAIN-CONTAINING PROTEIN"/>
    <property type="match status" value="1"/>
</dbReference>
<protein>
    <submittedName>
        <fullName evidence="5">Class I SAM-dependent methyltransferase</fullName>
    </submittedName>
</protein>
<dbReference type="RefSeq" id="WP_181732563.1">
    <property type="nucleotide sequence ID" value="NZ_JACEIR010000009.1"/>
</dbReference>
<keyword evidence="2 5" id="KW-0489">Methyltransferase</keyword>
<dbReference type="GO" id="GO:0008757">
    <property type="term" value="F:S-adenosylmethionine-dependent methyltransferase activity"/>
    <property type="evidence" value="ECO:0007669"/>
    <property type="project" value="InterPro"/>
</dbReference>
<evidence type="ECO:0000256" key="1">
    <source>
        <dbReference type="ARBA" id="ARBA00008361"/>
    </source>
</evidence>